<protein>
    <recommendedName>
        <fullName evidence="4">Lipoprotein</fullName>
    </recommendedName>
</protein>
<reference evidence="3" key="1">
    <citation type="submission" date="2016-10" db="EMBL/GenBank/DDBJ databases">
        <authorList>
            <person name="Varghese N."/>
            <person name="Submissions S."/>
        </authorList>
    </citation>
    <scope>NUCLEOTIDE SEQUENCE [LARGE SCALE GENOMIC DNA]</scope>
    <source>
        <strain evidence="3">DSM 4771</strain>
    </source>
</reference>
<feature type="signal peptide" evidence="1">
    <location>
        <begin position="1"/>
        <end position="25"/>
    </location>
</feature>
<sequence>MNHWKKALTVLFLSMILAACGTAEGEDASEIFKQAEKASDSIESVAMEMEMSQEITTEGDTEGLPGGNMSMDVSSSGEMQFDPLILHQSIDMETMMGEEMPEIPAQTMEQYVTEDAMYMTNPMGGEWVKAPEVLQEQLNTSVPAEQQAPGSQLDMFKEHISDFSLEESEDHYKMSVSATGEEMESLMQKVMEEAGTEMLTEDMMKNTTINSTDITFTLNKETYYPETVDMKMDITVEEQGQTINLVQDTKITYSDYNEISELSVPDDVVNNAKEMEIPEMPAQ</sequence>
<dbReference type="OrthoDB" id="1957331at2"/>
<evidence type="ECO:0008006" key="4">
    <source>
        <dbReference type="Google" id="ProtNLM"/>
    </source>
</evidence>
<dbReference type="EMBL" id="FNEV01000008">
    <property type="protein sequence ID" value="SDJ63533.1"/>
    <property type="molecule type" value="Genomic_DNA"/>
</dbReference>
<accession>A0A1G8VBZ7</accession>
<dbReference type="InterPro" id="IPR046720">
    <property type="entry name" value="DUF6612"/>
</dbReference>
<evidence type="ECO:0000313" key="2">
    <source>
        <dbReference type="EMBL" id="SDJ63533.1"/>
    </source>
</evidence>
<evidence type="ECO:0000313" key="3">
    <source>
        <dbReference type="Proteomes" id="UP000199225"/>
    </source>
</evidence>
<dbReference type="Pfam" id="PF20316">
    <property type="entry name" value="DUF6612"/>
    <property type="match status" value="1"/>
</dbReference>
<keyword evidence="3" id="KW-1185">Reference proteome</keyword>
<dbReference type="RefSeq" id="WP_093194332.1">
    <property type="nucleotide sequence ID" value="NZ_FNEV01000008.1"/>
</dbReference>
<dbReference type="Gene3D" id="2.50.20.20">
    <property type="match status" value="1"/>
</dbReference>
<proteinExistence type="predicted"/>
<dbReference type="PROSITE" id="PS51257">
    <property type="entry name" value="PROKAR_LIPOPROTEIN"/>
    <property type="match status" value="1"/>
</dbReference>
<organism evidence="2 3">
    <name type="scientific">Salimicrobium halophilum</name>
    <dbReference type="NCBI Taxonomy" id="86666"/>
    <lineage>
        <taxon>Bacteria</taxon>
        <taxon>Bacillati</taxon>
        <taxon>Bacillota</taxon>
        <taxon>Bacilli</taxon>
        <taxon>Bacillales</taxon>
        <taxon>Bacillaceae</taxon>
        <taxon>Salimicrobium</taxon>
    </lineage>
</organism>
<name>A0A1G8VBZ7_9BACI</name>
<dbReference type="Proteomes" id="UP000199225">
    <property type="component" value="Unassembled WGS sequence"/>
</dbReference>
<gene>
    <name evidence="2" type="ORF">SAMN04490247_2636</name>
</gene>
<keyword evidence="1" id="KW-0732">Signal</keyword>
<dbReference type="STRING" id="86666.SAMN04490247_2636"/>
<feature type="chain" id="PRO_5039013875" description="Lipoprotein" evidence="1">
    <location>
        <begin position="26"/>
        <end position="283"/>
    </location>
</feature>
<dbReference type="AlphaFoldDB" id="A0A1G8VBZ7"/>
<evidence type="ECO:0000256" key="1">
    <source>
        <dbReference type="SAM" id="SignalP"/>
    </source>
</evidence>